<proteinExistence type="predicted"/>
<feature type="domain" description="Glycosyl transferase family 1" evidence="1">
    <location>
        <begin position="180"/>
        <end position="341"/>
    </location>
</feature>
<dbReference type="Pfam" id="PF00534">
    <property type="entry name" value="Glycos_transf_1"/>
    <property type="match status" value="1"/>
</dbReference>
<feature type="domain" description="Glycosyltransferase subfamily 4-like N-terminal" evidence="2">
    <location>
        <begin position="10"/>
        <end position="169"/>
    </location>
</feature>
<dbReference type="EC" id="2.4.-.-" evidence="3"/>
<dbReference type="Proteomes" id="UP001163266">
    <property type="component" value="Chromosome"/>
</dbReference>
<keyword evidence="3" id="KW-0328">Glycosyltransferase</keyword>
<evidence type="ECO:0000313" key="4">
    <source>
        <dbReference type="Proteomes" id="UP001163266"/>
    </source>
</evidence>
<reference evidence="3" key="1">
    <citation type="submission" date="2022-10" db="EMBL/GenBank/DDBJ databases">
        <title>Complete genome sequence of Schlegelella aquatica LMG 23380.</title>
        <authorList>
            <person name="Musilova J."/>
            <person name="Kourilova X."/>
            <person name="Bezdicek M."/>
            <person name="Hermankova K."/>
            <person name="Obruca S."/>
            <person name="Sedlar K."/>
        </authorList>
    </citation>
    <scope>NUCLEOTIDE SEQUENCE</scope>
    <source>
        <strain evidence="3">LMG 23380</strain>
    </source>
</reference>
<keyword evidence="3" id="KW-0808">Transferase</keyword>
<keyword evidence="4" id="KW-1185">Reference proteome</keyword>
<accession>A0ABY6MVZ2</accession>
<dbReference type="PANTHER" id="PTHR45947">
    <property type="entry name" value="SULFOQUINOVOSYL TRANSFERASE SQD2"/>
    <property type="match status" value="1"/>
</dbReference>
<dbReference type="EMBL" id="CP110257">
    <property type="protein sequence ID" value="UZD56190.1"/>
    <property type="molecule type" value="Genomic_DNA"/>
</dbReference>
<organism evidence="3 4">
    <name type="scientific">Caldimonas aquatica</name>
    <dbReference type="NCBI Taxonomy" id="376175"/>
    <lineage>
        <taxon>Bacteria</taxon>
        <taxon>Pseudomonadati</taxon>
        <taxon>Pseudomonadota</taxon>
        <taxon>Betaproteobacteria</taxon>
        <taxon>Burkholderiales</taxon>
        <taxon>Sphaerotilaceae</taxon>
        <taxon>Caldimonas</taxon>
    </lineage>
</organism>
<dbReference type="PANTHER" id="PTHR45947:SF3">
    <property type="entry name" value="SULFOQUINOVOSYL TRANSFERASE SQD2"/>
    <property type="match status" value="1"/>
</dbReference>
<dbReference type="RefSeq" id="WP_264894071.1">
    <property type="nucleotide sequence ID" value="NZ_CP110257.1"/>
</dbReference>
<dbReference type="GO" id="GO:0016757">
    <property type="term" value="F:glycosyltransferase activity"/>
    <property type="evidence" value="ECO:0007669"/>
    <property type="project" value="UniProtKB-KW"/>
</dbReference>
<dbReference type="InterPro" id="IPR050194">
    <property type="entry name" value="Glycosyltransferase_grp1"/>
</dbReference>
<evidence type="ECO:0000259" key="2">
    <source>
        <dbReference type="Pfam" id="PF13439"/>
    </source>
</evidence>
<name>A0ABY6MVZ2_9BURK</name>
<sequence length="379" mass="41601">MLLLTDEMEVGGTQRQIVHVARTLDRSRFEPTVVYFRNESFFVDELKAAGVPVVRIEKKGRFDPAFVARLRNHLVRSRYDVVHCFSFSGELWGAVARRLVRPSMRPALVSSIRGTYEWYSAAQWRIKRWVSMQSSCVVANSRAGAAYACERMGRPECAMDVVYNGVQCEPPCEDAARELRRLLSPAGEPLILFVGRLVVHKDVPTLVRAFHTLRARGIGARLCVAGDGPLRAELESLVRALDLEAQVALIGERHDVANLIAASDFLVLPSLREGLSNVILEAMIGGRPVIASRTGGNVELVEQGRTGLLFEVGSEVQLVEAMSRLATDADLRRSLGTAARAVAEARYSVPAMVQSLERHYAAVSRRAPGASVRVTPAAG</sequence>
<evidence type="ECO:0000259" key="1">
    <source>
        <dbReference type="Pfam" id="PF00534"/>
    </source>
</evidence>
<evidence type="ECO:0000313" key="3">
    <source>
        <dbReference type="EMBL" id="UZD56190.1"/>
    </source>
</evidence>
<dbReference type="InterPro" id="IPR001296">
    <property type="entry name" value="Glyco_trans_1"/>
</dbReference>
<dbReference type="InterPro" id="IPR028098">
    <property type="entry name" value="Glyco_trans_4-like_N"/>
</dbReference>
<dbReference type="Gene3D" id="3.40.50.2000">
    <property type="entry name" value="Glycogen Phosphorylase B"/>
    <property type="match status" value="2"/>
</dbReference>
<dbReference type="Pfam" id="PF13439">
    <property type="entry name" value="Glyco_transf_4"/>
    <property type="match status" value="1"/>
</dbReference>
<dbReference type="SUPFAM" id="SSF53756">
    <property type="entry name" value="UDP-Glycosyltransferase/glycogen phosphorylase"/>
    <property type="match status" value="1"/>
</dbReference>
<gene>
    <name evidence="3" type="ORF">OMP39_06355</name>
</gene>
<protein>
    <submittedName>
        <fullName evidence="3">Glycosyltransferase</fullName>
        <ecNumber evidence="3">2.4.-.-</ecNumber>
    </submittedName>
</protein>